<protein>
    <recommendedName>
        <fullName evidence="1">Microcin J25-processing protein McjB C-terminal domain-containing protein</fullName>
    </recommendedName>
</protein>
<comment type="caution">
    <text evidence="2">The sequence shown here is derived from an EMBL/GenBank/DDBJ whole genome shotgun (WGS) entry which is preliminary data.</text>
</comment>
<dbReference type="InterPro" id="IPR032708">
    <property type="entry name" value="McjB_C"/>
</dbReference>
<dbReference type="NCBIfam" id="NF033537">
    <property type="entry name" value="lasso_biosyn_B2"/>
    <property type="match status" value="1"/>
</dbReference>
<proteinExistence type="predicted"/>
<dbReference type="InterPro" id="IPR053521">
    <property type="entry name" value="McjB-like"/>
</dbReference>
<gene>
    <name evidence="2" type="ORF">J40TS1_07730</name>
</gene>
<name>A0A919YPR3_9BACL</name>
<accession>A0A919YPR3</accession>
<keyword evidence="3" id="KW-1185">Reference proteome</keyword>
<dbReference type="AlphaFoldDB" id="A0A919YPR3"/>
<dbReference type="Proteomes" id="UP000683139">
    <property type="component" value="Unassembled WGS sequence"/>
</dbReference>
<dbReference type="Pfam" id="PF13471">
    <property type="entry name" value="Transglut_core3"/>
    <property type="match status" value="1"/>
</dbReference>
<dbReference type="RefSeq" id="WP_213513307.1">
    <property type="nucleotide sequence ID" value="NZ_BOSE01000001.1"/>
</dbReference>
<organism evidence="2 3">
    <name type="scientific">Paenibacillus montaniterrae</name>
    <dbReference type="NCBI Taxonomy" id="429341"/>
    <lineage>
        <taxon>Bacteria</taxon>
        <taxon>Bacillati</taxon>
        <taxon>Bacillota</taxon>
        <taxon>Bacilli</taxon>
        <taxon>Bacillales</taxon>
        <taxon>Paenibacillaceae</taxon>
        <taxon>Paenibacillus</taxon>
    </lineage>
</organism>
<feature type="domain" description="Microcin J25-processing protein McjB C-terminal" evidence="1">
    <location>
        <begin position="13"/>
        <end position="111"/>
    </location>
</feature>
<sequence length="120" mass="14099">MLIKLEVLCLYLFFKFKIRRNGYNEVRKYLVSSNSKSYKSLDKKAEAIISVINSNIDAYEKSNICLYKSLIGYLMLNRRNYKVNIKVGIKFPPFASHAWLEHDDKTTIFGEDSDRYLTLN</sequence>
<evidence type="ECO:0000313" key="2">
    <source>
        <dbReference type="EMBL" id="GIP15131.1"/>
    </source>
</evidence>
<evidence type="ECO:0000259" key="1">
    <source>
        <dbReference type="Pfam" id="PF13471"/>
    </source>
</evidence>
<dbReference type="EMBL" id="BOSE01000001">
    <property type="protein sequence ID" value="GIP15131.1"/>
    <property type="molecule type" value="Genomic_DNA"/>
</dbReference>
<reference evidence="2" key="1">
    <citation type="submission" date="2021-03" db="EMBL/GenBank/DDBJ databases">
        <title>Antimicrobial resistance genes in bacteria isolated from Japanese honey, and their potential for conferring macrolide and lincosamide resistance in the American foulbrood pathogen Paenibacillus larvae.</title>
        <authorList>
            <person name="Okamoto M."/>
            <person name="Kumagai M."/>
            <person name="Kanamori H."/>
            <person name="Takamatsu D."/>
        </authorList>
    </citation>
    <scope>NUCLEOTIDE SEQUENCE</scope>
    <source>
        <strain evidence="2">J40TS1</strain>
    </source>
</reference>
<evidence type="ECO:0000313" key="3">
    <source>
        <dbReference type="Proteomes" id="UP000683139"/>
    </source>
</evidence>